<proteinExistence type="predicted"/>
<dbReference type="EMBL" id="HBFX01034343">
    <property type="protein sequence ID" value="CAD8969688.1"/>
    <property type="molecule type" value="Transcribed_RNA"/>
</dbReference>
<name>A0A6U2EH88_HEMAN</name>
<protein>
    <submittedName>
        <fullName evidence="2">Uncharacterized protein</fullName>
    </submittedName>
</protein>
<evidence type="ECO:0000313" key="2">
    <source>
        <dbReference type="EMBL" id="CAD8969688.1"/>
    </source>
</evidence>
<accession>A0A6U2EH88</accession>
<gene>
    <name evidence="2" type="ORF">HAND00432_LOCUS20686</name>
</gene>
<feature type="region of interest" description="Disordered" evidence="1">
    <location>
        <begin position="73"/>
        <end position="94"/>
    </location>
</feature>
<evidence type="ECO:0000256" key="1">
    <source>
        <dbReference type="SAM" id="MobiDB-lite"/>
    </source>
</evidence>
<reference evidence="2" key="1">
    <citation type="submission" date="2021-01" db="EMBL/GenBank/DDBJ databases">
        <authorList>
            <person name="Corre E."/>
            <person name="Pelletier E."/>
            <person name="Niang G."/>
            <person name="Scheremetjew M."/>
            <person name="Finn R."/>
            <person name="Kale V."/>
            <person name="Holt S."/>
            <person name="Cochrane G."/>
            <person name="Meng A."/>
            <person name="Brown T."/>
            <person name="Cohen L."/>
        </authorList>
    </citation>
    <scope>NUCLEOTIDE SEQUENCE</scope>
    <source>
        <strain evidence="2">CCMP644</strain>
    </source>
</reference>
<dbReference type="AlphaFoldDB" id="A0A6U2EH88"/>
<sequence>MFHISSGVCGFEAAGADDKHECKDPDHCKSLKTKLVVSVLGLGGKGSPPEEVTVEAFACDDIQDVKRRVREAAMRGRSEGGAGGVKRRAAPEGTEDVAAEIARLAGEMEDGGRAVLEEMRKAVNKKRK</sequence>
<organism evidence="2">
    <name type="scientific">Hemiselmis andersenii</name>
    <name type="common">Cryptophyte alga</name>
    <dbReference type="NCBI Taxonomy" id="464988"/>
    <lineage>
        <taxon>Eukaryota</taxon>
        <taxon>Cryptophyceae</taxon>
        <taxon>Cryptomonadales</taxon>
        <taxon>Hemiselmidaceae</taxon>
        <taxon>Hemiselmis</taxon>
    </lineage>
</organism>